<dbReference type="EMBL" id="WAEL01000002">
    <property type="protein sequence ID" value="NID09606.1"/>
    <property type="molecule type" value="Genomic_DNA"/>
</dbReference>
<proteinExistence type="predicted"/>
<dbReference type="Proteomes" id="UP000606008">
    <property type="component" value="Unassembled WGS sequence"/>
</dbReference>
<gene>
    <name evidence="2" type="ORF">F7231_05445</name>
</gene>
<evidence type="ECO:0000313" key="3">
    <source>
        <dbReference type="Proteomes" id="UP000606008"/>
    </source>
</evidence>
<name>A0ABX0QEB9_9BACT</name>
<evidence type="ECO:0000313" key="2">
    <source>
        <dbReference type="EMBL" id="NID09606.1"/>
    </source>
</evidence>
<evidence type="ECO:0008006" key="4">
    <source>
        <dbReference type="Google" id="ProtNLM"/>
    </source>
</evidence>
<dbReference type="RefSeq" id="WP_085412493.1">
    <property type="nucleotide sequence ID" value="NZ_WAEL01000002.1"/>
</dbReference>
<comment type="caution">
    <text evidence="2">The sequence shown here is derived from an EMBL/GenBank/DDBJ whole genome shotgun (WGS) entry which is preliminary data.</text>
</comment>
<keyword evidence="1" id="KW-0732">Signal</keyword>
<sequence>MKKRITSALLVSSLSVALGTSCLAQSPFNSCSAAFVGGRMVVDAYTPAGKCQLPATATGTLTVQTVALTPTSGKAVDPIDFRVAIRDKSTGTLHQFSNETYRKVPVERVLSRCKKGDRIVLLTIDDRYALPHNEILVR</sequence>
<feature type="signal peptide" evidence="1">
    <location>
        <begin position="1"/>
        <end position="24"/>
    </location>
</feature>
<evidence type="ECO:0000256" key="1">
    <source>
        <dbReference type="SAM" id="SignalP"/>
    </source>
</evidence>
<feature type="chain" id="PRO_5045853726" description="DUF5666 domain-containing protein" evidence="1">
    <location>
        <begin position="25"/>
        <end position="138"/>
    </location>
</feature>
<reference evidence="3" key="1">
    <citation type="submission" date="2019-09" db="EMBL/GenBank/DDBJ databases">
        <authorList>
            <person name="Jung D.-H."/>
        </authorList>
    </citation>
    <scope>NUCLEOTIDE SEQUENCE [LARGE SCALE GENOMIC DNA]</scope>
    <source>
        <strain evidence="3">JA-25</strain>
    </source>
</reference>
<keyword evidence="3" id="KW-1185">Reference proteome</keyword>
<reference evidence="3" key="2">
    <citation type="submission" date="2023-07" db="EMBL/GenBank/DDBJ databases">
        <authorList>
            <person name="Jung D.-H."/>
        </authorList>
    </citation>
    <scope>NUCLEOTIDE SEQUENCE [LARGE SCALE GENOMIC DNA]</scope>
    <source>
        <strain evidence="3">JA-25</strain>
    </source>
</reference>
<dbReference type="PROSITE" id="PS51257">
    <property type="entry name" value="PROKAR_LIPOPROTEIN"/>
    <property type="match status" value="1"/>
</dbReference>
<organism evidence="2 3">
    <name type="scientific">Fibrivirga algicola</name>
    <dbReference type="NCBI Taxonomy" id="2950420"/>
    <lineage>
        <taxon>Bacteria</taxon>
        <taxon>Pseudomonadati</taxon>
        <taxon>Bacteroidota</taxon>
        <taxon>Cytophagia</taxon>
        <taxon>Cytophagales</taxon>
        <taxon>Spirosomataceae</taxon>
        <taxon>Fibrivirga</taxon>
    </lineage>
</organism>
<accession>A0ABX0QEB9</accession>
<protein>
    <recommendedName>
        <fullName evidence="4">DUF5666 domain-containing protein</fullName>
    </recommendedName>
</protein>